<sequence>MKGTDTQTADIDPPERHSFRLNGRSVVLDKRVHAVRGDLADLSLAGILFSAHYARAVEMTCVLPGAMVLESGQTGAAAVTQLLRGETFHALDMTTHWAWGFCGHDGYVGYIRREALDARETPTHQVTALSAPLFEKPDIKSRIIDFWPLGATFSGAEADGFIVCAEGHVHARHAAPLGELESDWVAVAQHFLGQPYVWGGRGHGGLDCSGLVQIALSRCGIAAPRDTDLQREGIGRPLADDDALRRGDLVFFPGHVGIMADAENLLHANAHWMATVIEPLADVIARLTPTYAQPVLARRRIAK</sequence>
<name>A0A975K7Q3_9SPHN</name>
<dbReference type="InterPro" id="IPR038765">
    <property type="entry name" value="Papain-like_cys_pep_sf"/>
</dbReference>
<keyword evidence="4" id="KW-0788">Thiol protease</keyword>
<dbReference type="Gene3D" id="3.90.1720.10">
    <property type="entry name" value="endopeptidase domain like (from Nostoc punctiforme)"/>
    <property type="match status" value="1"/>
</dbReference>
<evidence type="ECO:0000256" key="3">
    <source>
        <dbReference type="ARBA" id="ARBA00022801"/>
    </source>
</evidence>
<dbReference type="Proteomes" id="UP000681425">
    <property type="component" value="Chromosome"/>
</dbReference>
<keyword evidence="2" id="KW-0645">Protease</keyword>
<evidence type="ECO:0000313" key="6">
    <source>
        <dbReference type="EMBL" id="QUT06331.1"/>
    </source>
</evidence>
<keyword evidence="7" id="KW-1185">Reference proteome</keyword>
<dbReference type="InterPro" id="IPR000064">
    <property type="entry name" value="NLP_P60_dom"/>
</dbReference>
<dbReference type="Pfam" id="PF18348">
    <property type="entry name" value="SH3_16"/>
    <property type="match status" value="1"/>
</dbReference>
<evidence type="ECO:0000256" key="4">
    <source>
        <dbReference type="ARBA" id="ARBA00022807"/>
    </source>
</evidence>
<keyword evidence="3" id="KW-0378">Hydrolase</keyword>
<dbReference type="PROSITE" id="PS51935">
    <property type="entry name" value="NLPC_P60"/>
    <property type="match status" value="1"/>
</dbReference>
<dbReference type="PANTHER" id="PTHR47359:SF3">
    <property type="entry name" value="NLP_P60 DOMAIN-CONTAINING PROTEIN-RELATED"/>
    <property type="match status" value="1"/>
</dbReference>
<dbReference type="InterPro" id="IPR051794">
    <property type="entry name" value="PG_Endopeptidase_C40"/>
</dbReference>
<dbReference type="SUPFAM" id="SSF54001">
    <property type="entry name" value="Cysteine proteinases"/>
    <property type="match status" value="1"/>
</dbReference>
<evidence type="ECO:0000313" key="7">
    <source>
        <dbReference type="Proteomes" id="UP000681425"/>
    </source>
</evidence>
<dbReference type="RefSeq" id="WP_212609724.1">
    <property type="nucleotide sequence ID" value="NZ_CP073910.1"/>
</dbReference>
<dbReference type="GO" id="GO:0006508">
    <property type="term" value="P:proteolysis"/>
    <property type="evidence" value="ECO:0007669"/>
    <property type="project" value="UniProtKB-KW"/>
</dbReference>
<protein>
    <submittedName>
        <fullName evidence="6">C40 family peptidase</fullName>
    </submittedName>
</protein>
<evidence type="ECO:0000256" key="2">
    <source>
        <dbReference type="ARBA" id="ARBA00022670"/>
    </source>
</evidence>
<evidence type="ECO:0000259" key="5">
    <source>
        <dbReference type="PROSITE" id="PS51935"/>
    </source>
</evidence>
<dbReference type="GO" id="GO:0008234">
    <property type="term" value="F:cysteine-type peptidase activity"/>
    <property type="evidence" value="ECO:0007669"/>
    <property type="project" value="UniProtKB-KW"/>
</dbReference>
<proteinExistence type="inferred from homology"/>
<dbReference type="KEGG" id="spph:KFK14_02285"/>
<comment type="similarity">
    <text evidence="1">Belongs to the peptidase C40 family.</text>
</comment>
<reference evidence="6" key="1">
    <citation type="submission" date="2021-04" db="EMBL/GenBank/DDBJ databases">
        <title>Isolation of p-tert-butylphenol degrading bacteria Sphingobium phenoxybenzoativorans Tas13 from active sludge.</title>
        <authorList>
            <person name="Li Y."/>
        </authorList>
    </citation>
    <scope>NUCLEOTIDE SEQUENCE</scope>
    <source>
        <strain evidence="6">Tas13</strain>
    </source>
</reference>
<dbReference type="AlphaFoldDB" id="A0A975K7Q3"/>
<dbReference type="EMBL" id="CP073910">
    <property type="protein sequence ID" value="QUT06331.1"/>
    <property type="molecule type" value="Genomic_DNA"/>
</dbReference>
<organism evidence="6 7">
    <name type="scientific">Sphingobium phenoxybenzoativorans</name>
    <dbReference type="NCBI Taxonomy" id="1592790"/>
    <lineage>
        <taxon>Bacteria</taxon>
        <taxon>Pseudomonadati</taxon>
        <taxon>Pseudomonadota</taxon>
        <taxon>Alphaproteobacteria</taxon>
        <taxon>Sphingomonadales</taxon>
        <taxon>Sphingomonadaceae</taxon>
        <taxon>Sphingobium</taxon>
    </lineage>
</organism>
<dbReference type="PANTHER" id="PTHR47359">
    <property type="entry name" value="PEPTIDOGLYCAN DL-ENDOPEPTIDASE CWLO"/>
    <property type="match status" value="1"/>
</dbReference>
<accession>A0A975K7Q3</accession>
<feature type="domain" description="NlpC/P60" evidence="5">
    <location>
        <begin position="178"/>
        <end position="302"/>
    </location>
</feature>
<dbReference type="InterPro" id="IPR041382">
    <property type="entry name" value="SH3_16"/>
</dbReference>
<gene>
    <name evidence="6" type="ORF">KFK14_02285</name>
</gene>
<evidence type="ECO:0000256" key="1">
    <source>
        <dbReference type="ARBA" id="ARBA00007074"/>
    </source>
</evidence>
<dbReference type="Pfam" id="PF00877">
    <property type="entry name" value="NLPC_P60"/>
    <property type="match status" value="1"/>
</dbReference>